<dbReference type="GO" id="GO:0010181">
    <property type="term" value="F:FMN binding"/>
    <property type="evidence" value="ECO:0007669"/>
    <property type="project" value="InterPro"/>
</dbReference>
<dbReference type="InterPro" id="IPR012349">
    <property type="entry name" value="Split_barrel_FMN-bd"/>
</dbReference>
<dbReference type="EMBL" id="AP028679">
    <property type="protein sequence ID" value="BEQ16882.1"/>
    <property type="molecule type" value="Genomic_DNA"/>
</dbReference>
<dbReference type="PANTHER" id="PTHR43567">
    <property type="entry name" value="FLAVOREDOXIN-RELATED-RELATED"/>
    <property type="match status" value="1"/>
</dbReference>
<sequence length="194" mass="20853">MKKSLGPKTLLCPTPVVLVGTYDQAGKPNLMTAAWAGICCSKPVCVNVSLRAATYSHRQIVRNQTFTLNVPSAAQVREVDFVGMASGRDRDKFAELGWSAVPSELVNAPLVAEVPLCLECKVVVTNELGLHTQFVGEVLDVKLEEAVMDQAGNLDPVKFEPLAYLPDAKLYLGLSRVVGGGFELGKELLAKKAL</sequence>
<dbReference type="InterPro" id="IPR002563">
    <property type="entry name" value="Flavin_Rdtase-like_dom"/>
</dbReference>
<comment type="cofactor">
    <cofactor evidence="1">
        <name>FMN</name>
        <dbReference type="ChEBI" id="CHEBI:58210"/>
    </cofactor>
</comment>
<dbReference type="RefSeq" id="WP_338603367.1">
    <property type="nucleotide sequence ID" value="NZ_AP028679.1"/>
</dbReference>
<keyword evidence="2" id="KW-0285">Flavoprotein</keyword>
<comment type="similarity">
    <text evidence="3">Belongs to the flavoredoxin family.</text>
</comment>
<organism evidence="5 6">
    <name type="scientific">Desulfoferula mesophila</name>
    <dbReference type="NCBI Taxonomy" id="3058419"/>
    <lineage>
        <taxon>Bacteria</taxon>
        <taxon>Pseudomonadati</taxon>
        <taxon>Thermodesulfobacteriota</taxon>
        <taxon>Desulfarculia</taxon>
        <taxon>Desulfarculales</taxon>
        <taxon>Desulfarculaceae</taxon>
        <taxon>Desulfoferula</taxon>
    </lineage>
</organism>
<dbReference type="SMART" id="SM00903">
    <property type="entry name" value="Flavin_Reduct"/>
    <property type="match status" value="1"/>
</dbReference>
<evidence type="ECO:0000256" key="2">
    <source>
        <dbReference type="ARBA" id="ARBA00022630"/>
    </source>
</evidence>
<gene>
    <name evidence="5" type="ORF">FAK_39480</name>
</gene>
<evidence type="ECO:0000256" key="1">
    <source>
        <dbReference type="ARBA" id="ARBA00001917"/>
    </source>
</evidence>
<dbReference type="AlphaFoldDB" id="A0AAU9EKH7"/>
<proteinExistence type="inferred from homology"/>
<reference evidence="6" key="1">
    <citation type="journal article" date="2023" name="Arch. Microbiol.">
        <title>Desulfoferula mesophilus gen. nov. sp. nov., a mesophilic sulfate-reducing bacterium isolated from a brackish lake sediment.</title>
        <authorList>
            <person name="Watanabe T."/>
            <person name="Yabe T."/>
            <person name="Tsuji J.M."/>
            <person name="Fukui M."/>
        </authorList>
    </citation>
    <scope>NUCLEOTIDE SEQUENCE [LARGE SCALE GENOMIC DNA]</scope>
    <source>
        <strain evidence="6">12FAK</strain>
    </source>
</reference>
<dbReference type="Pfam" id="PF01613">
    <property type="entry name" value="Flavin_Reduct"/>
    <property type="match status" value="1"/>
</dbReference>
<dbReference type="Proteomes" id="UP001366166">
    <property type="component" value="Chromosome"/>
</dbReference>
<dbReference type="SUPFAM" id="SSF50475">
    <property type="entry name" value="FMN-binding split barrel"/>
    <property type="match status" value="1"/>
</dbReference>
<dbReference type="InterPro" id="IPR052174">
    <property type="entry name" value="Flavoredoxin"/>
</dbReference>
<dbReference type="GO" id="GO:0016646">
    <property type="term" value="F:oxidoreductase activity, acting on the CH-NH group of donors, NAD or NADP as acceptor"/>
    <property type="evidence" value="ECO:0007669"/>
    <property type="project" value="UniProtKB-ARBA"/>
</dbReference>
<feature type="domain" description="Flavin reductase like" evidence="4">
    <location>
        <begin position="10"/>
        <end position="155"/>
    </location>
</feature>
<dbReference type="KEGG" id="dmp:FAK_39480"/>
<evidence type="ECO:0000313" key="5">
    <source>
        <dbReference type="EMBL" id="BEQ16882.1"/>
    </source>
</evidence>
<dbReference type="PANTHER" id="PTHR43567:SF1">
    <property type="entry name" value="FLAVOREDOXIN"/>
    <property type="match status" value="1"/>
</dbReference>
<evidence type="ECO:0000313" key="6">
    <source>
        <dbReference type="Proteomes" id="UP001366166"/>
    </source>
</evidence>
<evidence type="ECO:0000259" key="4">
    <source>
        <dbReference type="SMART" id="SM00903"/>
    </source>
</evidence>
<name>A0AAU9EKH7_9BACT</name>
<accession>A0AAU9EKH7</accession>
<keyword evidence="6" id="KW-1185">Reference proteome</keyword>
<dbReference type="Gene3D" id="2.30.110.10">
    <property type="entry name" value="Electron Transport, Fmn-binding Protein, Chain A"/>
    <property type="match status" value="1"/>
</dbReference>
<protein>
    <submittedName>
        <fullName evidence="5">Flavodoxin</fullName>
    </submittedName>
</protein>
<evidence type="ECO:0000256" key="3">
    <source>
        <dbReference type="ARBA" id="ARBA00038054"/>
    </source>
</evidence>